<feature type="region of interest" description="Disordered" evidence="1">
    <location>
        <begin position="565"/>
        <end position="687"/>
    </location>
</feature>
<dbReference type="RefSeq" id="XP_016239941.1">
    <property type="nucleotide sequence ID" value="XM_016374665.1"/>
</dbReference>
<evidence type="ECO:0000313" key="2">
    <source>
        <dbReference type="EMBL" id="KIW19725.1"/>
    </source>
</evidence>
<feature type="region of interest" description="Disordered" evidence="1">
    <location>
        <begin position="95"/>
        <end position="120"/>
    </location>
</feature>
<gene>
    <name evidence="2" type="ORF">PV08_00299</name>
</gene>
<feature type="region of interest" description="Disordered" evidence="1">
    <location>
        <begin position="522"/>
        <end position="551"/>
    </location>
</feature>
<feature type="region of interest" description="Disordered" evidence="1">
    <location>
        <begin position="447"/>
        <end position="466"/>
    </location>
</feature>
<sequence>MTPKTSADANKPAQDCSTTPAGRVTAVEVSNPPERMPGKSTGKSVQTRRMQHGVEAQSSRSRKIKFPLTLEKSHEKIQVLSDQLELKRTEITKLKDAKKRSQEQKTALSDKLKAEKEKRQKIGDDLQKLQHERFENAVSHELPPIPDEEVHAYLSEIFINTKILSKQWAVGKWDQIDEKRQSEIFMEFESRFGKPLCSDRMKDVIRKGEIPPHIIVNAAINAALCNETFSRPFGWLRGSSSKLENGAGEVFLAWLIETATADSHGSNHIVQAKILRAIDMPFAVDHWSEGTRCSPAIRRLRGEYIESTCSTIVQLCRPFLKSLGDITESRRRTELLDIVRECHILSSSLTLQYSRVKILFWNELQDRCFATDHKDLEPHRGMKLKECDDDDEGRDPKECGIDGSPIDLAVSPLVIRIGDTGGLDQTIRQNIKKAVVWVLDPGKVPVTTPKPTTNQADGEAINHHPMSSETTPLYALQSPNSEREQIQMHGQTAQNRLAEEIRPPTPVADCQFIGRSLTAGASDDKFSQQEPHLQSNTHNTQPGHGHDGHPVIKREQTDDLVLLSSGVENSQVPSKSKKLFTEPGRMPTNSPQQDRKKRNRQSHPEKRQRRGARTFEDCSSNESADRDDSGDYEPGAPWQNLNPPKRPRTSSKGQTRGPGEDTVQQRGYEEEDTGTKDRSYKQKLRPL</sequence>
<evidence type="ECO:0000256" key="1">
    <source>
        <dbReference type="SAM" id="MobiDB-lite"/>
    </source>
</evidence>
<accession>A0A0D2BM94</accession>
<dbReference type="EMBL" id="KN847492">
    <property type="protein sequence ID" value="KIW19725.1"/>
    <property type="molecule type" value="Genomic_DNA"/>
</dbReference>
<feature type="region of interest" description="Disordered" evidence="1">
    <location>
        <begin position="1"/>
        <end position="66"/>
    </location>
</feature>
<dbReference type="AlphaFoldDB" id="A0A0D2BM94"/>
<proteinExistence type="predicted"/>
<dbReference type="VEuPathDB" id="FungiDB:PV08_00299"/>
<dbReference type="OrthoDB" id="4121314at2759"/>
<evidence type="ECO:0000313" key="3">
    <source>
        <dbReference type="Proteomes" id="UP000053328"/>
    </source>
</evidence>
<organism evidence="2 3">
    <name type="scientific">Exophiala spinifera</name>
    <dbReference type="NCBI Taxonomy" id="91928"/>
    <lineage>
        <taxon>Eukaryota</taxon>
        <taxon>Fungi</taxon>
        <taxon>Dikarya</taxon>
        <taxon>Ascomycota</taxon>
        <taxon>Pezizomycotina</taxon>
        <taxon>Eurotiomycetes</taxon>
        <taxon>Chaetothyriomycetidae</taxon>
        <taxon>Chaetothyriales</taxon>
        <taxon>Herpotrichiellaceae</taxon>
        <taxon>Exophiala</taxon>
    </lineage>
</organism>
<protein>
    <submittedName>
        <fullName evidence="2">Uncharacterized protein</fullName>
    </submittedName>
</protein>
<dbReference type="Proteomes" id="UP000053328">
    <property type="component" value="Unassembled WGS sequence"/>
</dbReference>
<feature type="compositionally biased region" description="Basic residues" evidence="1">
    <location>
        <begin position="595"/>
        <end position="612"/>
    </location>
</feature>
<keyword evidence="3" id="KW-1185">Reference proteome</keyword>
<dbReference type="HOGENOM" id="CLU_400627_0_0_1"/>
<dbReference type="GeneID" id="27327382"/>
<reference evidence="2 3" key="1">
    <citation type="submission" date="2015-01" db="EMBL/GenBank/DDBJ databases">
        <title>The Genome Sequence of Exophiala spinifera CBS89968.</title>
        <authorList>
            <consortium name="The Broad Institute Genomics Platform"/>
            <person name="Cuomo C."/>
            <person name="de Hoog S."/>
            <person name="Gorbushina A."/>
            <person name="Stielow B."/>
            <person name="Teixiera M."/>
            <person name="Abouelleil A."/>
            <person name="Chapman S.B."/>
            <person name="Priest M."/>
            <person name="Young S.K."/>
            <person name="Wortman J."/>
            <person name="Nusbaum C."/>
            <person name="Birren B."/>
        </authorList>
    </citation>
    <scope>NUCLEOTIDE SEQUENCE [LARGE SCALE GENOMIC DNA]</scope>
    <source>
        <strain evidence="2 3">CBS 89968</strain>
    </source>
</reference>
<feature type="compositionally biased region" description="Polar residues" evidence="1">
    <location>
        <begin position="528"/>
        <end position="542"/>
    </location>
</feature>
<name>A0A0D2BM94_9EURO</name>